<dbReference type="InParanoid" id="G0R6A5"/>
<dbReference type="OMA" id="IEETWVT"/>
<dbReference type="OrthoDB" id="6766775at2759"/>
<reference evidence="4 5" key="1">
    <citation type="submission" date="2011-07" db="EMBL/GenBank/DDBJ databases">
        <authorList>
            <person name="Coyne R."/>
            <person name="Brami D."/>
            <person name="Johnson J."/>
            <person name="Hostetler J."/>
            <person name="Hannick L."/>
            <person name="Clark T."/>
            <person name="Cassidy-Hanley D."/>
            <person name="Inman J."/>
        </authorList>
    </citation>
    <scope>NUCLEOTIDE SEQUENCE [LARGE SCALE GENOMIC DNA]</scope>
    <source>
        <strain evidence="4 5">G5</strain>
    </source>
</reference>
<feature type="coiled-coil region" evidence="2">
    <location>
        <begin position="21"/>
        <end position="194"/>
    </location>
</feature>
<dbReference type="RefSeq" id="XP_004023886.1">
    <property type="nucleotide sequence ID" value="XM_004023837.1"/>
</dbReference>
<dbReference type="InterPro" id="IPR049258">
    <property type="entry name" value="ODAD1_CC"/>
</dbReference>
<name>G0R6A5_ICHMU</name>
<evidence type="ECO:0000259" key="3">
    <source>
        <dbReference type="Pfam" id="PF21773"/>
    </source>
</evidence>
<evidence type="ECO:0000313" key="5">
    <source>
        <dbReference type="Proteomes" id="UP000008983"/>
    </source>
</evidence>
<dbReference type="AlphaFoldDB" id="G0R6A5"/>
<dbReference type="eggNOG" id="ENOG502SKKY">
    <property type="taxonomic scope" value="Eukaryota"/>
</dbReference>
<dbReference type="Proteomes" id="UP000008983">
    <property type="component" value="Unassembled WGS sequence"/>
</dbReference>
<evidence type="ECO:0000313" key="4">
    <source>
        <dbReference type="EMBL" id="EGR27002.1"/>
    </source>
</evidence>
<dbReference type="InterPro" id="IPR051876">
    <property type="entry name" value="ODA-DC/CCD"/>
</dbReference>
<protein>
    <recommendedName>
        <fullName evidence="3">ODAD1 central coiled coil region domain-containing protein</fullName>
    </recommendedName>
</protein>
<evidence type="ECO:0000256" key="1">
    <source>
        <dbReference type="ARBA" id="ARBA00023054"/>
    </source>
</evidence>
<keyword evidence="1 2" id="KW-0175">Coiled coil</keyword>
<dbReference type="EMBL" id="GL984393">
    <property type="protein sequence ID" value="EGR27002.1"/>
    <property type="molecule type" value="Genomic_DNA"/>
</dbReference>
<accession>G0R6A5</accession>
<evidence type="ECO:0000256" key="2">
    <source>
        <dbReference type="SAM" id="Coils"/>
    </source>
</evidence>
<dbReference type="GeneID" id="14903051"/>
<organism evidence="4 5">
    <name type="scientific">Ichthyophthirius multifiliis</name>
    <name type="common">White spot disease agent</name>
    <name type="synonym">Ich</name>
    <dbReference type="NCBI Taxonomy" id="5932"/>
    <lineage>
        <taxon>Eukaryota</taxon>
        <taxon>Sar</taxon>
        <taxon>Alveolata</taxon>
        <taxon>Ciliophora</taxon>
        <taxon>Intramacronucleata</taxon>
        <taxon>Oligohymenophorea</taxon>
        <taxon>Hymenostomatida</taxon>
        <taxon>Ophryoglenina</taxon>
        <taxon>Ichthyophthirius</taxon>
    </lineage>
</organism>
<dbReference type="PANTHER" id="PTHR21694:SF18">
    <property type="entry name" value="COILED-COIL DOMAIN-CONTAINING PROTEIN 63"/>
    <property type="match status" value="1"/>
</dbReference>
<proteinExistence type="predicted"/>
<keyword evidence="5" id="KW-1185">Reference proteome</keyword>
<dbReference type="Pfam" id="PF21773">
    <property type="entry name" value="ODAD1_CC"/>
    <property type="match status" value="1"/>
</dbReference>
<feature type="domain" description="ODAD1 central coiled coil region" evidence="3">
    <location>
        <begin position="81"/>
        <end position="357"/>
    </location>
</feature>
<dbReference type="PANTHER" id="PTHR21694">
    <property type="entry name" value="COILED-COIL DOMAIN-CONTAINING PROTEIN 63"/>
    <property type="match status" value="1"/>
</dbReference>
<gene>
    <name evidence="4" type="ORF">IMG5_203420</name>
</gene>
<sequence>MFTNFYKKTPTKSSILSEPISISLQREVDNYTRKLEQEKRRLYALEETYNMAHKENLQKKQKIKELKQQQQDIQIKLLETQIKSQKSQIDQAISKYNENETENDKLKQEINSLRKERVLHLQVSDKLEENMQKAQRQTLNILASIEHNKEKTEKNKEQILKLRQLNEEDKKLTLNKYEEAKKKSEEERPKYEILKSGNKKENYDQDIVLTQELLKKRLKHLIACNKEKVKVIEQYSKNLKVIEEAFSQIQENTGINDIDEISNTFIKSEEQNYSLYNYVDILSQDIDNLESFNQELHKKCQDQIKENAAKERAQLQTPLEEKQYKKLKNIIQEKQQNIEQVNNMIKEIKPSVQEILIDLSKSGLNENQNKKFDYEIGFDLTENNLEYFLADIENYINILISYKGMENGDINKSLHIEQMSIKDSKNNKKKDLNNELNLDEFINIDINKELLSHNKLKEIVMEGMEKKKAKILQAQ</sequence>